<evidence type="ECO:0000313" key="1">
    <source>
        <dbReference type="EMBL" id="CAK9322946.1"/>
    </source>
</evidence>
<evidence type="ECO:0000313" key="2">
    <source>
        <dbReference type="Proteomes" id="UP001642487"/>
    </source>
</evidence>
<dbReference type="Proteomes" id="UP001642487">
    <property type="component" value="Chromosome 5"/>
</dbReference>
<accession>A0ABP0YTV3</accession>
<name>A0ABP0YTV3_9ROSI</name>
<gene>
    <name evidence="1" type="ORF">CITCOLO1_LOCUS15112</name>
</gene>
<sequence>MAFSSKLSNPMPTSCPLFLHDLTTIPDSWIFLPGRNPQIRAVAPNGLLLCETRHPSRYNKCFYTITKLSTKQWKGLPIPKTRFFTQNIAIYILSSNPLHFKILRLSQDRIPSKRPLPFCYTICEVFDSVSWRWKQLDDIVQDYNSEDLLNLIVLLCLLMDQLIGNSVTRLPYSPLVSTPRLGLKMHFRKL</sequence>
<proteinExistence type="predicted"/>
<reference evidence="1 2" key="1">
    <citation type="submission" date="2024-03" db="EMBL/GenBank/DDBJ databases">
        <authorList>
            <person name="Gkanogiannis A."/>
            <person name="Becerra Lopez-Lavalle L."/>
        </authorList>
    </citation>
    <scope>NUCLEOTIDE SEQUENCE [LARGE SCALE GENOMIC DNA]</scope>
</reference>
<protein>
    <submittedName>
        <fullName evidence="1">Uncharacterized protein</fullName>
    </submittedName>
</protein>
<organism evidence="1 2">
    <name type="scientific">Citrullus colocynthis</name>
    <name type="common">colocynth</name>
    <dbReference type="NCBI Taxonomy" id="252529"/>
    <lineage>
        <taxon>Eukaryota</taxon>
        <taxon>Viridiplantae</taxon>
        <taxon>Streptophyta</taxon>
        <taxon>Embryophyta</taxon>
        <taxon>Tracheophyta</taxon>
        <taxon>Spermatophyta</taxon>
        <taxon>Magnoliopsida</taxon>
        <taxon>eudicotyledons</taxon>
        <taxon>Gunneridae</taxon>
        <taxon>Pentapetalae</taxon>
        <taxon>rosids</taxon>
        <taxon>fabids</taxon>
        <taxon>Cucurbitales</taxon>
        <taxon>Cucurbitaceae</taxon>
        <taxon>Benincaseae</taxon>
        <taxon>Citrullus</taxon>
    </lineage>
</organism>
<dbReference type="EMBL" id="OZ021739">
    <property type="protein sequence ID" value="CAK9322946.1"/>
    <property type="molecule type" value="Genomic_DNA"/>
</dbReference>
<keyword evidence="2" id="KW-1185">Reference proteome</keyword>